<dbReference type="Gene3D" id="2.60.120.260">
    <property type="entry name" value="Galactose-binding domain-like"/>
    <property type="match status" value="1"/>
</dbReference>
<keyword evidence="3" id="KW-1185">Reference proteome</keyword>
<feature type="domain" description="F5/8 type C" evidence="1">
    <location>
        <begin position="305"/>
        <end position="423"/>
    </location>
</feature>
<dbReference type="EMBL" id="JAPFFF010000062">
    <property type="protein sequence ID" value="KAK8837082.1"/>
    <property type="molecule type" value="Genomic_DNA"/>
</dbReference>
<sequence length="451" mass="53045">MKYLFSLKGLKDIPFQKYDKDFTFIVDGKRYQTARIVADLLSPKVRKLHFIDPSITEFDVDTCLHEKEQKENDDKDYFQDFLQIIISDEIEIGSKQQKYYSRYFYALGNINEYLRLQPEYSSPLSVENAVDRLLEIERITINFSEVIDHYTINVEEIISFIASHFYDLPKEQLKRLSVELLNEILNSRELKISDEDCLLDFLIELYKEDHLASELFSTVIYKNVSERSLEQFVKTVAFDDINSCTWSSFCQQFISGQTACESRYAAKKNKYKEFKPEQGREFDGIMQYLVKEKGGSIHDNGTIEITSNSFYGGWNPEKLADLKCGCCYQAKDESDVFVCFDFKSRRIQLSNYSIKSYTNGENNMHLRNWTIEVSNNGENWEEIDRHADDTTLNGSNKTATFKVSKERSDFYRFVRIHQTGYSWYGYPNSNHYDLQMRLVEFFGKLDENKDD</sequence>
<proteinExistence type="predicted"/>
<name>A0ABR2GT21_9EUKA</name>
<evidence type="ECO:0000259" key="1">
    <source>
        <dbReference type="Pfam" id="PF00754"/>
    </source>
</evidence>
<dbReference type="InterPro" id="IPR000421">
    <property type="entry name" value="FA58C"/>
</dbReference>
<reference evidence="2 3" key="1">
    <citation type="submission" date="2024-04" db="EMBL/GenBank/DDBJ databases">
        <title>Tritrichomonas musculus Genome.</title>
        <authorList>
            <person name="Alves-Ferreira E."/>
            <person name="Grigg M."/>
            <person name="Lorenzi H."/>
            <person name="Galac M."/>
        </authorList>
    </citation>
    <scope>NUCLEOTIDE SEQUENCE [LARGE SCALE GENOMIC DNA]</scope>
    <source>
        <strain evidence="2 3">EAF2021</strain>
    </source>
</reference>
<dbReference type="Proteomes" id="UP001470230">
    <property type="component" value="Unassembled WGS sequence"/>
</dbReference>
<gene>
    <name evidence="2" type="ORF">M9Y10_037134</name>
</gene>
<dbReference type="Pfam" id="PF00754">
    <property type="entry name" value="F5_F8_type_C"/>
    <property type="match status" value="1"/>
</dbReference>
<evidence type="ECO:0000313" key="2">
    <source>
        <dbReference type="EMBL" id="KAK8837082.1"/>
    </source>
</evidence>
<dbReference type="SUPFAM" id="SSF49785">
    <property type="entry name" value="Galactose-binding domain-like"/>
    <property type="match status" value="1"/>
</dbReference>
<organism evidence="2 3">
    <name type="scientific">Tritrichomonas musculus</name>
    <dbReference type="NCBI Taxonomy" id="1915356"/>
    <lineage>
        <taxon>Eukaryota</taxon>
        <taxon>Metamonada</taxon>
        <taxon>Parabasalia</taxon>
        <taxon>Tritrichomonadida</taxon>
        <taxon>Tritrichomonadidae</taxon>
        <taxon>Tritrichomonas</taxon>
    </lineage>
</organism>
<dbReference type="InterPro" id="IPR008979">
    <property type="entry name" value="Galactose-bd-like_sf"/>
</dbReference>
<protein>
    <recommendedName>
        <fullName evidence="1">F5/8 type C domain-containing protein</fullName>
    </recommendedName>
</protein>
<comment type="caution">
    <text evidence="2">The sequence shown here is derived from an EMBL/GenBank/DDBJ whole genome shotgun (WGS) entry which is preliminary data.</text>
</comment>
<evidence type="ECO:0000313" key="3">
    <source>
        <dbReference type="Proteomes" id="UP001470230"/>
    </source>
</evidence>
<accession>A0ABR2GT21</accession>